<proteinExistence type="predicted"/>
<protein>
    <submittedName>
        <fullName evidence="1">Uncharacterized protein</fullName>
    </submittedName>
</protein>
<evidence type="ECO:0000313" key="1">
    <source>
        <dbReference type="EMBL" id="AJK48182.1"/>
    </source>
</evidence>
<dbReference type="HOGENOM" id="CLU_173091_0_0_4"/>
<accession>A0A0B6RS56</accession>
<keyword evidence="2" id="KW-1185">Reference proteome</keyword>
<dbReference type="KEGG" id="bgp:BGL_2c00840"/>
<dbReference type="EMBL" id="CP002581">
    <property type="protein sequence ID" value="AJK48182.1"/>
    <property type="molecule type" value="Genomic_DNA"/>
</dbReference>
<reference evidence="1 2" key="2">
    <citation type="journal article" date="2016" name="Appl. Microbiol. Biotechnol.">
        <title>Mutations improving production and secretion of extracellular lipase by Burkholderia glumae PG1.</title>
        <authorList>
            <person name="Knapp A."/>
            <person name="Voget S."/>
            <person name="Gao R."/>
            <person name="Zaburannyi N."/>
            <person name="Krysciak D."/>
            <person name="Breuer M."/>
            <person name="Hauer B."/>
            <person name="Streit W.R."/>
            <person name="Muller R."/>
            <person name="Daniel R."/>
            <person name="Jaeger K.E."/>
        </authorList>
    </citation>
    <scope>NUCLEOTIDE SEQUENCE [LARGE SCALE GENOMIC DNA]</scope>
    <source>
        <strain evidence="1 2">PG1</strain>
    </source>
</reference>
<gene>
    <name evidence="1" type="ORF">BGL_2c00840</name>
</gene>
<reference evidence="2" key="1">
    <citation type="submission" date="2011-03" db="EMBL/GenBank/DDBJ databases">
        <authorList>
            <person name="Voget S."/>
            <person name="Streit W.R."/>
            <person name="Jaeger K.E."/>
            <person name="Daniel R."/>
        </authorList>
    </citation>
    <scope>NUCLEOTIDE SEQUENCE [LARGE SCALE GENOMIC DNA]</scope>
    <source>
        <strain evidence="2">PG1</strain>
    </source>
</reference>
<organism evidence="1 2">
    <name type="scientific">Burkholderia plantarii</name>
    <dbReference type="NCBI Taxonomy" id="41899"/>
    <lineage>
        <taxon>Bacteria</taxon>
        <taxon>Pseudomonadati</taxon>
        <taxon>Pseudomonadota</taxon>
        <taxon>Betaproteobacteria</taxon>
        <taxon>Burkholderiales</taxon>
        <taxon>Burkholderiaceae</taxon>
        <taxon>Burkholderia</taxon>
    </lineage>
</organism>
<evidence type="ECO:0000313" key="2">
    <source>
        <dbReference type="Proteomes" id="UP000031838"/>
    </source>
</evidence>
<dbReference type="RefSeq" id="WP_042626870.1">
    <property type="nucleotide sequence ID" value="NZ_CP002581.1"/>
</dbReference>
<dbReference type="Proteomes" id="UP000031838">
    <property type="component" value="Chromosome 2"/>
</dbReference>
<dbReference type="AlphaFoldDB" id="A0A0B6RS56"/>
<name>A0A0B6RS56_BURPL</name>
<sequence>MKPIVKAGDRIEGLHWRAEYHPNTHHIRVTRERSEVGTYVAPRTLFGDEHTMRAATPADRRGVEAALRAYLRQFAKVHDAPE</sequence>